<dbReference type="EMBL" id="CM000134">
    <property type="protein sequence ID" value="EEC84479.1"/>
    <property type="molecule type" value="Genomic_DNA"/>
</dbReference>
<protein>
    <recommendedName>
        <fullName evidence="1">HORMA domain-containing protein</fullName>
    </recommendedName>
</protein>
<reference evidence="2 3" key="1">
    <citation type="journal article" date="2005" name="PLoS Biol.">
        <title>The genomes of Oryza sativa: a history of duplications.</title>
        <authorList>
            <person name="Yu J."/>
            <person name="Wang J."/>
            <person name="Lin W."/>
            <person name="Li S."/>
            <person name="Li H."/>
            <person name="Zhou J."/>
            <person name="Ni P."/>
            <person name="Dong W."/>
            <person name="Hu S."/>
            <person name="Zeng C."/>
            <person name="Zhang J."/>
            <person name="Zhang Y."/>
            <person name="Li R."/>
            <person name="Xu Z."/>
            <person name="Li S."/>
            <person name="Li X."/>
            <person name="Zheng H."/>
            <person name="Cong L."/>
            <person name="Lin L."/>
            <person name="Yin J."/>
            <person name="Geng J."/>
            <person name="Li G."/>
            <person name="Shi J."/>
            <person name="Liu J."/>
            <person name="Lv H."/>
            <person name="Li J."/>
            <person name="Wang J."/>
            <person name="Deng Y."/>
            <person name="Ran L."/>
            <person name="Shi X."/>
            <person name="Wang X."/>
            <person name="Wu Q."/>
            <person name="Li C."/>
            <person name="Ren X."/>
            <person name="Wang J."/>
            <person name="Wang X."/>
            <person name="Li D."/>
            <person name="Liu D."/>
            <person name="Zhang X."/>
            <person name="Ji Z."/>
            <person name="Zhao W."/>
            <person name="Sun Y."/>
            <person name="Zhang Z."/>
            <person name="Bao J."/>
            <person name="Han Y."/>
            <person name="Dong L."/>
            <person name="Ji J."/>
            <person name="Chen P."/>
            <person name="Wu S."/>
            <person name="Liu J."/>
            <person name="Xiao Y."/>
            <person name="Bu D."/>
            <person name="Tan J."/>
            <person name="Yang L."/>
            <person name="Ye C."/>
            <person name="Zhang J."/>
            <person name="Xu J."/>
            <person name="Zhou Y."/>
            <person name="Yu Y."/>
            <person name="Zhang B."/>
            <person name="Zhuang S."/>
            <person name="Wei H."/>
            <person name="Liu B."/>
            <person name="Lei M."/>
            <person name="Yu H."/>
            <person name="Li Y."/>
            <person name="Xu H."/>
            <person name="Wei S."/>
            <person name="He X."/>
            <person name="Fang L."/>
            <person name="Zhang Z."/>
            <person name="Zhang Y."/>
            <person name="Huang X."/>
            <person name="Su Z."/>
            <person name="Tong W."/>
            <person name="Li J."/>
            <person name="Tong Z."/>
            <person name="Li S."/>
            <person name="Ye J."/>
            <person name="Wang L."/>
            <person name="Fang L."/>
            <person name="Lei T."/>
            <person name="Chen C."/>
            <person name="Chen H."/>
            <person name="Xu Z."/>
            <person name="Li H."/>
            <person name="Huang H."/>
            <person name="Zhang F."/>
            <person name="Xu H."/>
            <person name="Li N."/>
            <person name="Zhao C."/>
            <person name="Li S."/>
            <person name="Dong L."/>
            <person name="Huang Y."/>
            <person name="Li L."/>
            <person name="Xi Y."/>
            <person name="Qi Q."/>
            <person name="Li W."/>
            <person name="Zhang B."/>
            <person name="Hu W."/>
            <person name="Zhang Y."/>
            <person name="Tian X."/>
            <person name="Jiao Y."/>
            <person name="Liang X."/>
            <person name="Jin J."/>
            <person name="Gao L."/>
            <person name="Zheng W."/>
            <person name="Hao B."/>
            <person name="Liu S."/>
            <person name="Wang W."/>
            <person name="Yuan L."/>
            <person name="Cao M."/>
            <person name="McDermott J."/>
            <person name="Samudrala R."/>
            <person name="Wang J."/>
            <person name="Wong G.K."/>
            <person name="Yang H."/>
        </authorList>
    </citation>
    <scope>NUCLEOTIDE SEQUENCE [LARGE SCALE GENOMIC DNA]</scope>
    <source>
        <strain evidence="3">cv. 93-11</strain>
    </source>
</reference>
<feature type="domain" description="HORMA" evidence="1">
    <location>
        <begin position="223"/>
        <end position="273"/>
    </location>
</feature>
<dbReference type="STRING" id="39946.B8BEY7"/>
<sequence length="273" mass="30106">MVGISVALVRRRLRPHLPWPLSPALVAVAAGPPLSSSSPHSSPASALVAALTRCGYLGRGPRPRWPPPPPLWFSSSPVACIHHGNRRHSRMCILRPPPSPTSTAAAALICGRLVRHCHRRLTVACVRCNHRLGLRSPWPLSSHASTAAAALVCISHAAIVIIVACVRVVIASPLSSASATLIHRGSHYRRRRHLSLTVFATLIHRGCRHGLHPSWPQQGKRRREEKEKTRNLLHIAIYNINCIRDLFSEKYFNDKSVLGIGMKLKKLMPMDVE</sequence>
<dbReference type="Gene3D" id="3.30.900.10">
    <property type="entry name" value="HORMA domain"/>
    <property type="match status" value="1"/>
</dbReference>
<gene>
    <name evidence="2" type="ORF">OsI_31138</name>
</gene>
<proteinExistence type="predicted"/>
<accession>B8BEY7</accession>
<keyword evidence="3" id="KW-1185">Reference proteome</keyword>
<name>B8BEY7_ORYSI</name>
<dbReference type="AlphaFoldDB" id="B8BEY7"/>
<evidence type="ECO:0000259" key="1">
    <source>
        <dbReference type="PROSITE" id="PS50815"/>
    </source>
</evidence>
<organism evidence="2 3">
    <name type="scientific">Oryza sativa subsp. indica</name>
    <name type="common">Rice</name>
    <dbReference type="NCBI Taxonomy" id="39946"/>
    <lineage>
        <taxon>Eukaryota</taxon>
        <taxon>Viridiplantae</taxon>
        <taxon>Streptophyta</taxon>
        <taxon>Embryophyta</taxon>
        <taxon>Tracheophyta</taxon>
        <taxon>Spermatophyta</taxon>
        <taxon>Magnoliopsida</taxon>
        <taxon>Liliopsida</taxon>
        <taxon>Poales</taxon>
        <taxon>Poaceae</taxon>
        <taxon>BOP clade</taxon>
        <taxon>Oryzoideae</taxon>
        <taxon>Oryzeae</taxon>
        <taxon>Oryzinae</taxon>
        <taxon>Oryza</taxon>
        <taxon>Oryza sativa</taxon>
    </lineage>
</organism>
<dbReference type="InterPro" id="IPR003511">
    <property type="entry name" value="HORMA_dom"/>
</dbReference>
<evidence type="ECO:0000313" key="3">
    <source>
        <dbReference type="Proteomes" id="UP000007015"/>
    </source>
</evidence>
<dbReference type="InterPro" id="IPR036570">
    <property type="entry name" value="HORMA_dom_sf"/>
</dbReference>
<dbReference type="Proteomes" id="UP000007015">
    <property type="component" value="Chromosome 9"/>
</dbReference>
<dbReference type="Gramene" id="BGIOSGA029875-TA">
    <property type="protein sequence ID" value="BGIOSGA029875-PA"/>
    <property type="gene ID" value="BGIOSGA029875"/>
</dbReference>
<dbReference type="HOGENOM" id="CLU_1020798_0_0_1"/>
<evidence type="ECO:0000313" key="2">
    <source>
        <dbReference type="EMBL" id="EEC84479.1"/>
    </source>
</evidence>
<dbReference type="PROSITE" id="PS50815">
    <property type="entry name" value="HORMA"/>
    <property type="match status" value="1"/>
</dbReference>